<reference evidence="2 3" key="1">
    <citation type="journal article" date="2014" name="Genome Announc.">
        <title>Draft Genome Sequence of Lutibaculum baratangense Strain AMV1T, Isolated from a Mud Volcano in Andamans, India.</title>
        <authorList>
            <person name="Singh A."/>
            <person name="Sreenivas A."/>
            <person name="Sathyanarayana Reddy G."/>
            <person name="Pinnaka A.K."/>
            <person name="Shivaji S."/>
        </authorList>
    </citation>
    <scope>NUCLEOTIDE SEQUENCE [LARGE SCALE GENOMIC DNA]</scope>
    <source>
        <strain evidence="2 3">AMV1</strain>
    </source>
</reference>
<evidence type="ECO:0000313" key="3">
    <source>
        <dbReference type="Proteomes" id="UP000017819"/>
    </source>
</evidence>
<proteinExistence type="predicted"/>
<feature type="compositionally biased region" description="Polar residues" evidence="1">
    <location>
        <begin position="42"/>
        <end position="53"/>
    </location>
</feature>
<comment type="caution">
    <text evidence="2">The sequence shown here is derived from an EMBL/GenBank/DDBJ whole genome shotgun (WGS) entry which is preliminary data.</text>
</comment>
<sequence>MPVAPQSPVAERSRSRGPAGARRPRRLRGPRTWGRPGAFTARSETVTTEGEAR</sequence>
<evidence type="ECO:0000256" key="1">
    <source>
        <dbReference type="SAM" id="MobiDB-lite"/>
    </source>
</evidence>
<dbReference type="STRING" id="631454.N177_2616"/>
<dbReference type="EMBL" id="AWXZ01000035">
    <property type="protein sequence ID" value="ESR24167.1"/>
    <property type="molecule type" value="Genomic_DNA"/>
</dbReference>
<organism evidence="2 3">
    <name type="scientific">Lutibaculum baratangense AMV1</name>
    <dbReference type="NCBI Taxonomy" id="631454"/>
    <lineage>
        <taxon>Bacteria</taxon>
        <taxon>Pseudomonadati</taxon>
        <taxon>Pseudomonadota</taxon>
        <taxon>Alphaproteobacteria</taxon>
        <taxon>Hyphomicrobiales</taxon>
        <taxon>Tepidamorphaceae</taxon>
        <taxon>Lutibaculum</taxon>
    </lineage>
</organism>
<keyword evidence="3" id="KW-1185">Reference proteome</keyword>
<dbReference type="AlphaFoldDB" id="V4QWN3"/>
<dbReference type="Proteomes" id="UP000017819">
    <property type="component" value="Unassembled WGS sequence"/>
</dbReference>
<protein>
    <submittedName>
        <fullName evidence="2">Uncharacterized protein</fullName>
    </submittedName>
</protein>
<gene>
    <name evidence="2" type="ORF">N177_2616</name>
</gene>
<feature type="region of interest" description="Disordered" evidence="1">
    <location>
        <begin position="1"/>
        <end position="53"/>
    </location>
</feature>
<accession>V4QWN3</accession>
<name>V4QWN3_9HYPH</name>
<evidence type="ECO:0000313" key="2">
    <source>
        <dbReference type="EMBL" id="ESR24167.1"/>
    </source>
</evidence>